<dbReference type="InterPro" id="IPR008920">
    <property type="entry name" value="TF_FadR/GntR_C"/>
</dbReference>
<protein>
    <submittedName>
        <fullName evidence="5">FadR family transcriptional regulator</fullName>
    </submittedName>
</protein>
<reference evidence="5 6" key="1">
    <citation type="submission" date="2018-08" db="EMBL/GenBank/DDBJ databases">
        <title>Diversity &amp; Physiological Properties of Lignin-Decomposing Actinobacteria from Soil.</title>
        <authorList>
            <person name="Roh S.G."/>
            <person name="Kim S.B."/>
        </authorList>
    </citation>
    <scope>NUCLEOTIDE SEQUENCE [LARGE SCALE GENOMIC DNA]</scope>
    <source>
        <strain evidence="5 6">MMS17-GH009</strain>
    </source>
</reference>
<comment type="caution">
    <text evidence="5">The sequence shown here is derived from an EMBL/GenBank/DDBJ whole genome shotgun (WGS) entry which is preliminary data.</text>
</comment>
<dbReference type="AlphaFoldDB" id="A0A372ZRF3"/>
<dbReference type="CDD" id="cd07377">
    <property type="entry name" value="WHTH_GntR"/>
    <property type="match status" value="1"/>
</dbReference>
<keyword evidence="2" id="KW-0238">DNA-binding</keyword>
<dbReference type="InterPro" id="IPR011711">
    <property type="entry name" value="GntR_C"/>
</dbReference>
<dbReference type="PANTHER" id="PTHR43537">
    <property type="entry name" value="TRANSCRIPTIONAL REGULATOR, GNTR FAMILY"/>
    <property type="match status" value="1"/>
</dbReference>
<dbReference type="InterPro" id="IPR000524">
    <property type="entry name" value="Tscrpt_reg_HTH_GntR"/>
</dbReference>
<dbReference type="SMART" id="SM00895">
    <property type="entry name" value="FCD"/>
    <property type="match status" value="1"/>
</dbReference>
<dbReference type="Pfam" id="PF00392">
    <property type="entry name" value="GntR"/>
    <property type="match status" value="1"/>
</dbReference>
<keyword evidence="6" id="KW-1185">Reference proteome</keyword>
<evidence type="ECO:0000256" key="1">
    <source>
        <dbReference type="ARBA" id="ARBA00023015"/>
    </source>
</evidence>
<evidence type="ECO:0000256" key="3">
    <source>
        <dbReference type="ARBA" id="ARBA00023163"/>
    </source>
</evidence>
<evidence type="ECO:0000259" key="4">
    <source>
        <dbReference type="PROSITE" id="PS50949"/>
    </source>
</evidence>
<accession>A0A372ZRF3</accession>
<dbReference type="EMBL" id="QVIG01000001">
    <property type="protein sequence ID" value="RGD57775.1"/>
    <property type="molecule type" value="Genomic_DNA"/>
</dbReference>
<dbReference type="Gene3D" id="1.10.10.10">
    <property type="entry name" value="Winged helix-like DNA-binding domain superfamily/Winged helix DNA-binding domain"/>
    <property type="match status" value="1"/>
</dbReference>
<feature type="domain" description="HTH gntR-type" evidence="4">
    <location>
        <begin position="9"/>
        <end position="77"/>
    </location>
</feature>
<dbReference type="Gene3D" id="1.20.120.530">
    <property type="entry name" value="GntR ligand-binding domain-like"/>
    <property type="match status" value="1"/>
</dbReference>
<dbReference type="PROSITE" id="PS50949">
    <property type="entry name" value="HTH_GNTR"/>
    <property type="match status" value="1"/>
</dbReference>
<keyword evidence="1" id="KW-0805">Transcription regulation</keyword>
<dbReference type="SMART" id="SM00345">
    <property type="entry name" value="HTH_GNTR"/>
    <property type="match status" value="1"/>
</dbReference>
<dbReference type="GO" id="GO:0003700">
    <property type="term" value="F:DNA-binding transcription factor activity"/>
    <property type="evidence" value="ECO:0007669"/>
    <property type="project" value="InterPro"/>
</dbReference>
<evidence type="ECO:0000313" key="5">
    <source>
        <dbReference type="EMBL" id="RGD57775.1"/>
    </source>
</evidence>
<keyword evidence="3" id="KW-0804">Transcription</keyword>
<proteinExistence type="predicted"/>
<dbReference type="SUPFAM" id="SSF46785">
    <property type="entry name" value="Winged helix' DNA-binding domain"/>
    <property type="match status" value="1"/>
</dbReference>
<sequence length="233" mass="25086">MTVRPVRHRSLVEEATAELRRLIGTGEWPVGSKLPGEVELSRLLGVGRTTSREAVRVLIADGQLRARQGSGTYVAAAAPVSEFDRELRRSEVFDVYEVRAALEVEAGRLAAQRRTEADVAALRAALAARDAAADPAELVETDLELHRQVVRAAHNPVLIRLFDSFVDALREAAGHVVADNRLHDGVEAEGITHAHRTLVEAIAAGDPDAAVAATQANLDHTLDRLRATGTGPR</sequence>
<dbReference type="RefSeq" id="WP_049657443.1">
    <property type="nucleotide sequence ID" value="NZ_QVIG01000001.1"/>
</dbReference>
<dbReference type="InterPro" id="IPR036388">
    <property type="entry name" value="WH-like_DNA-bd_sf"/>
</dbReference>
<dbReference type="PANTHER" id="PTHR43537:SF5">
    <property type="entry name" value="UXU OPERON TRANSCRIPTIONAL REGULATOR"/>
    <property type="match status" value="1"/>
</dbReference>
<dbReference type="SUPFAM" id="SSF48008">
    <property type="entry name" value="GntR ligand-binding domain-like"/>
    <property type="match status" value="1"/>
</dbReference>
<dbReference type="InterPro" id="IPR036390">
    <property type="entry name" value="WH_DNA-bd_sf"/>
</dbReference>
<dbReference type="Proteomes" id="UP000263377">
    <property type="component" value="Unassembled WGS sequence"/>
</dbReference>
<evidence type="ECO:0000256" key="2">
    <source>
        <dbReference type="ARBA" id="ARBA00023125"/>
    </source>
</evidence>
<organism evidence="5 6">
    <name type="scientific">Kitasatospora xanthocidica</name>
    <dbReference type="NCBI Taxonomy" id="83382"/>
    <lineage>
        <taxon>Bacteria</taxon>
        <taxon>Bacillati</taxon>
        <taxon>Actinomycetota</taxon>
        <taxon>Actinomycetes</taxon>
        <taxon>Kitasatosporales</taxon>
        <taxon>Streptomycetaceae</taxon>
        <taxon>Kitasatospora</taxon>
    </lineage>
</organism>
<dbReference type="Pfam" id="PF07729">
    <property type="entry name" value="FCD"/>
    <property type="match status" value="1"/>
</dbReference>
<name>A0A372ZRF3_9ACTN</name>
<evidence type="ECO:0000313" key="6">
    <source>
        <dbReference type="Proteomes" id="UP000263377"/>
    </source>
</evidence>
<gene>
    <name evidence="5" type="ORF">DR950_08230</name>
</gene>
<dbReference type="PRINTS" id="PR00035">
    <property type="entry name" value="HTHGNTR"/>
</dbReference>
<dbReference type="GO" id="GO:0003677">
    <property type="term" value="F:DNA binding"/>
    <property type="evidence" value="ECO:0007669"/>
    <property type="project" value="UniProtKB-KW"/>
</dbReference>